<dbReference type="InterPro" id="IPR036388">
    <property type="entry name" value="WH-like_DNA-bd_sf"/>
</dbReference>
<dbReference type="InterPro" id="IPR011745">
    <property type="entry name" value="RNA_pol_sigma70_MYXXA"/>
</dbReference>
<name>A0A1I0FV08_9BACT</name>
<dbReference type="AlphaFoldDB" id="A0A1I0FV08"/>
<keyword evidence="2" id="KW-1185">Reference proteome</keyword>
<organism evidence="1 2">
    <name type="scientific">Stigmatella erecta</name>
    <dbReference type="NCBI Taxonomy" id="83460"/>
    <lineage>
        <taxon>Bacteria</taxon>
        <taxon>Pseudomonadati</taxon>
        <taxon>Myxococcota</taxon>
        <taxon>Myxococcia</taxon>
        <taxon>Myxococcales</taxon>
        <taxon>Cystobacterineae</taxon>
        <taxon>Archangiaceae</taxon>
        <taxon>Stigmatella</taxon>
    </lineage>
</organism>
<dbReference type="NCBIfam" id="TIGR03001">
    <property type="entry name" value="Sig-70_gmx1"/>
    <property type="match status" value="1"/>
</dbReference>
<dbReference type="InterPro" id="IPR013324">
    <property type="entry name" value="RNA_pol_sigma_r3/r4-like"/>
</dbReference>
<dbReference type="GO" id="GO:0006352">
    <property type="term" value="P:DNA-templated transcription initiation"/>
    <property type="evidence" value="ECO:0007669"/>
    <property type="project" value="InterPro"/>
</dbReference>
<protein>
    <submittedName>
        <fullName evidence="1">RNA polymerase sigma-70 factor</fullName>
    </submittedName>
</protein>
<evidence type="ECO:0000313" key="2">
    <source>
        <dbReference type="Proteomes" id="UP000199181"/>
    </source>
</evidence>
<dbReference type="GO" id="GO:0003700">
    <property type="term" value="F:DNA-binding transcription factor activity"/>
    <property type="evidence" value="ECO:0007669"/>
    <property type="project" value="InterPro"/>
</dbReference>
<dbReference type="Proteomes" id="UP000199181">
    <property type="component" value="Unassembled WGS sequence"/>
</dbReference>
<dbReference type="Gene3D" id="1.10.10.10">
    <property type="entry name" value="Winged helix-like DNA-binding domain superfamily/Winged helix DNA-binding domain"/>
    <property type="match status" value="1"/>
</dbReference>
<evidence type="ECO:0000313" key="1">
    <source>
        <dbReference type="EMBL" id="SET62239.1"/>
    </source>
</evidence>
<proteinExistence type="predicted"/>
<accession>A0A1I0FV08</accession>
<dbReference type="RefSeq" id="WP_093518272.1">
    <property type="nucleotide sequence ID" value="NZ_FOIJ01000003.1"/>
</dbReference>
<dbReference type="InterPro" id="IPR014284">
    <property type="entry name" value="RNA_pol_sigma-70_dom"/>
</dbReference>
<sequence>MVEPFTLATTFLNNAPSRVTGADDVAALETLLRRAWDTARAPWKRVVLSPEVFVRHLSLKLSSAELVGPVAGLLEQLVLPDLYLACACGQEVPGALQELEQHYLSKLPQLLGYLRLTEPSLDEVCQLVRIHLLVGTAQSRPRLMEYTGRGALLSWLRVIAVRMALKQGGVAREVPEENVLTIVEALSEPGTNAELDLIKRRYHREFRQAVREAVISLTQDQRHLLRLHFIDRLSTTEMGPLFRVNQSTISRWIKSARHTVFEGTKSRLKERLRLSSGEFDSLLAAIESHFAEGFSQVLDDDDDDDDDEGT</sequence>
<gene>
    <name evidence="1" type="ORF">SAMN05443639_103578</name>
</gene>
<reference evidence="2" key="1">
    <citation type="submission" date="2016-10" db="EMBL/GenBank/DDBJ databases">
        <authorList>
            <person name="Varghese N."/>
            <person name="Submissions S."/>
        </authorList>
    </citation>
    <scope>NUCLEOTIDE SEQUENCE [LARGE SCALE GENOMIC DNA]</scope>
    <source>
        <strain evidence="2">DSM 16858</strain>
    </source>
</reference>
<dbReference type="SUPFAM" id="SSF88659">
    <property type="entry name" value="Sigma3 and sigma4 domains of RNA polymerase sigma factors"/>
    <property type="match status" value="1"/>
</dbReference>
<dbReference type="EMBL" id="FOIJ01000003">
    <property type="protein sequence ID" value="SET62239.1"/>
    <property type="molecule type" value="Genomic_DNA"/>
</dbReference>
<dbReference type="NCBIfam" id="TIGR02937">
    <property type="entry name" value="sigma70-ECF"/>
    <property type="match status" value="1"/>
</dbReference>